<protein>
    <submittedName>
        <fullName evidence="2">Uncharacterized protein</fullName>
    </submittedName>
</protein>
<dbReference type="EMBL" id="CAJNNV010033298">
    <property type="protein sequence ID" value="CAE8643187.1"/>
    <property type="molecule type" value="Genomic_DNA"/>
</dbReference>
<organism evidence="2 3">
    <name type="scientific">Polarella glacialis</name>
    <name type="common">Dinoflagellate</name>
    <dbReference type="NCBI Taxonomy" id="89957"/>
    <lineage>
        <taxon>Eukaryota</taxon>
        <taxon>Sar</taxon>
        <taxon>Alveolata</taxon>
        <taxon>Dinophyceae</taxon>
        <taxon>Suessiales</taxon>
        <taxon>Suessiaceae</taxon>
        <taxon>Polarella</taxon>
    </lineage>
</organism>
<proteinExistence type="predicted"/>
<dbReference type="OrthoDB" id="10334516at2759"/>
<comment type="caution">
    <text evidence="2">The sequence shown here is derived from an EMBL/GenBank/DDBJ whole genome shotgun (WGS) entry which is preliminary data.</text>
</comment>
<dbReference type="AlphaFoldDB" id="A0A813HZV8"/>
<dbReference type="Proteomes" id="UP000654075">
    <property type="component" value="Unassembled WGS sequence"/>
</dbReference>
<gene>
    <name evidence="2" type="ORF">PGLA1383_LOCUS57551</name>
</gene>
<feature type="region of interest" description="Disordered" evidence="1">
    <location>
        <begin position="1"/>
        <end position="71"/>
    </location>
</feature>
<feature type="compositionally biased region" description="Pro residues" evidence="1">
    <location>
        <begin position="54"/>
        <end position="67"/>
    </location>
</feature>
<feature type="compositionally biased region" description="Basic and acidic residues" evidence="1">
    <location>
        <begin position="1"/>
        <end position="12"/>
    </location>
</feature>
<accession>A0A813HZV8</accession>
<evidence type="ECO:0000313" key="2">
    <source>
        <dbReference type="EMBL" id="CAE8643187.1"/>
    </source>
</evidence>
<evidence type="ECO:0000256" key="1">
    <source>
        <dbReference type="SAM" id="MobiDB-lite"/>
    </source>
</evidence>
<name>A0A813HZV8_POLGL</name>
<evidence type="ECO:0000313" key="3">
    <source>
        <dbReference type="Proteomes" id="UP000654075"/>
    </source>
</evidence>
<keyword evidence="3" id="KW-1185">Reference proteome</keyword>
<feature type="non-terminal residue" evidence="2">
    <location>
        <position position="1"/>
    </location>
</feature>
<reference evidence="2" key="1">
    <citation type="submission" date="2021-02" db="EMBL/GenBank/DDBJ databases">
        <authorList>
            <person name="Dougan E. K."/>
            <person name="Rhodes N."/>
            <person name="Thang M."/>
            <person name="Chan C."/>
        </authorList>
    </citation>
    <scope>NUCLEOTIDE SEQUENCE</scope>
</reference>
<sequence length="239" mass="25714">SLIERDKDRDAVSAESQAAVEDPVTLSSPNVHTRSILRPGASPADHEPSGSPGVPSPSIVPEPPAAKSPPQLAEVPLLPRFRSRFEPVTEPLPCREIRSEDPVDFLTVNHVGLPAKPVAVVAEPQAFQQNCFLRVVDWTTAGLPVGSGGERSDRPHQADVGAGAKCWGTSVFKQELATRLVKSTLAEAEQAGPPHLIADPLPMIALDLYNECPGPYLAAAFARCCELYERWRLHDSKGL</sequence>